<gene>
    <name evidence="2" type="ORF">MSBRM_3257</name>
</gene>
<dbReference type="HOGENOM" id="CLU_026769_0_0_2"/>
<dbReference type="Proteomes" id="UP000033033">
    <property type="component" value="Chromosome"/>
</dbReference>
<protein>
    <submittedName>
        <fullName evidence="2">Membrane spanning protein</fullName>
    </submittedName>
</protein>
<accession>A0A0E3QZ61</accession>
<dbReference type="GeneID" id="24846596"/>
<feature type="transmembrane region" description="Helical" evidence="1">
    <location>
        <begin position="6"/>
        <end position="32"/>
    </location>
</feature>
<proteinExistence type="predicted"/>
<feature type="transmembrane region" description="Helical" evidence="1">
    <location>
        <begin position="148"/>
        <end position="166"/>
    </location>
</feature>
<feature type="transmembrane region" description="Helical" evidence="1">
    <location>
        <begin position="83"/>
        <end position="101"/>
    </location>
</feature>
<dbReference type="KEGG" id="mby:MSBRM_3257"/>
<feature type="transmembrane region" description="Helical" evidence="1">
    <location>
        <begin position="173"/>
        <end position="198"/>
    </location>
</feature>
<feature type="transmembrane region" description="Helical" evidence="1">
    <location>
        <begin position="122"/>
        <end position="142"/>
    </location>
</feature>
<dbReference type="AlphaFoldDB" id="A0A0E3QZ61"/>
<evidence type="ECO:0000313" key="2">
    <source>
        <dbReference type="EMBL" id="AKB56255.1"/>
    </source>
</evidence>
<name>A0A0E3QZ61_METBA</name>
<dbReference type="EMBL" id="CP009528">
    <property type="protein sequence ID" value="AKB56255.1"/>
    <property type="molecule type" value="Genomic_DNA"/>
</dbReference>
<sequence length="242" mass="26444">MSLEITGFWLVFFEVIQSIAPLIIFFTSLQILYLKLPLSQLVRLYIGLAFTAFGMILFLHGVNNGFLPAGTKIGEFFGDSKKNFLIPLGFVLGLLAAFAEPSVRVLCYQVEESSSGYIRSNLMLYMLSFAVAMLSAISMVKIVYKIPFIYIIVPGYLFVLILLWLCDKDFVGIAFDAGGAVTGPMAVSFLMSMAVGVATSYEGTDPVADGFGLIAMIALAPIIFVMLLGVYIRFNGGRESVQ</sequence>
<keyword evidence="1" id="KW-1133">Transmembrane helix</keyword>
<keyword evidence="1" id="KW-0472">Membrane</keyword>
<evidence type="ECO:0000313" key="3">
    <source>
        <dbReference type="Proteomes" id="UP000033033"/>
    </source>
</evidence>
<dbReference type="RefSeq" id="WP_048156481.1">
    <property type="nucleotide sequence ID" value="NZ_CP009528.1"/>
</dbReference>
<dbReference type="Pfam" id="PF07556">
    <property type="entry name" value="DUF1538"/>
    <property type="match status" value="1"/>
</dbReference>
<feature type="transmembrane region" description="Helical" evidence="1">
    <location>
        <begin position="44"/>
        <end position="63"/>
    </location>
</feature>
<dbReference type="STRING" id="1434108.MSBRM_3257"/>
<dbReference type="InterPro" id="IPR011435">
    <property type="entry name" value="UmpAB"/>
</dbReference>
<evidence type="ECO:0000256" key="1">
    <source>
        <dbReference type="SAM" id="Phobius"/>
    </source>
</evidence>
<reference evidence="2 3" key="1">
    <citation type="submission" date="2014-07" db="EMBL/GenBank/DDBJ databases">
        <title>Methanogenic archaea and the global carbon cycle.</title>
        <authorList>
            <person name="Henriksen J.R."/>
            <person name="Luke J."/>
            <person name="Reinhart S."/>
            <person name="Benedict M.N."/>
            <person name="Youngblut N.D."/>
            <person name="Metcalf M.E."/>
            <person name="Whitaker R.J."/>
            <person name="Metcalf W.W."/>
        </authorList>
    </citation>
    <scope>NUCLEOTIDE SEQUENCE [LARGE SCALE GENOMIC DNA]</scope>
    <source>
        <strain evidence="2 3">MS</strain>
    </source>
</reference>
<keyword evidence="1" id="KW-0812">Transmembrane</keyword>
<dbReference type="PATRIC" id="fig|1434108.4.peg.4118"/>
<keyword evidence="3" id="KW-1185">Reference proteome</keyword>
<organism evidence="2 3">
    <name type="scientific">Methanosarcina barkeri MS</name>
    <dbReference type="NCBI Taxonomy" id="1434108"/>
    <lineage>
        <taxon>Archaea</taxon>
        <taxon>Methanobacteriati</taxon>
        <taxon>Methanobacteriota</taxon>
        <taxon>Stenosarchaea group</taxon>
        <taxon>Methanomicrobia</taxon>
        <taxon>Methanosarcinales</taxon>
        <taxon>Methanosarcinaceae</taxon>
        <taxon>Methanosarcina</taxon>
    </lineage>
</organism>
<feature type="transmembrane region" description="Helical" evidence="1">
    <location>
        <begin position="210"/>
        <end position="232"/>
    </location>
</feature>